<gene>
    <name evidence="1" type="ORF">J437_LFUL018099</name>
</gene>
<sequence>MTSAISSDFVSLFGRTKPKLSQEEMDEIWKDTGFREDTQKAWFKRIQEFMNLGPDSLASRLFRQEPRSLSSFE</sequence>
<name>A0A8K0KMJ4_LADFU</name>
<protein>
    <submittedName>
        <fullName evidence="1">Uncharacterized protein</fullName>
    </submittedName>
</protein>
<reference evidence="1" key="2">
    <citation type="submission" date="2017-10" db="EMBL/GenBank/DDBJ databases">
        <title>Ladona fulva Genome sequencing and assembly.</title>
        <authorList>
            <person name="Murali S."/>
            <person name="Richards S."/>
            <person name="Bandaranaike D."/>
            <person name="Bellair M."/>
            <person name="Blankenburg K."/>
            <person name="Chao H."/>
            <person name="Dinh H."/>
            <person name="Doddapaneni H."/>
            <person name="Dugan-Rocha S."/>
            <person name="Elkadiri S."/>
            <person name="Gnanaolivu R."/>
            <person name="Hernandez B."/>
            <person name="Skinner E."/>
            <person name="Javaid M."/>
            <person name="Lee S."/>
            <person name="Li M."/>
            <person name="Ming W."/>
            <person name="Munidasa M."/>
            <person name="Muniz J."/>
            <person name="Nguyen L."/>
            <person name="Hughes D."/>
            <person name="Osuji N."/>
            <person name="Pu L.-L."/>
            <person name="Puazo M."/>
            <person name="Qu C."/>
            <person name="Quiroz J."/>
            <person name="Raj R."/>
            <person name="Weissenberger G."/>
            <person name="Xin Y."/>
            <person name="Zou X."/>
            <person name="Han Y."/>
            <person name="Worley K."/>
            <person name="Muzny D."/>
            <person name="Gibbs R."/>
        </authorList>
    </citation>
    <scope>NUCLEOTIDE SEQUENCE</scope>
    <source>
        <strain evidence="1">Sampled in the wild</strain>
    </source>
</reference>
<reference evidence="1" key="1">
    <citation type="submission" date="2013-04" db="EMBL/GenBank/DDBJ databases">
        <authorList>
            <person name="Qu J."/>
            <person name="Murali S.C."/>
            <person name="Bandaranaike D."/>
            <person name="Bellair M."/>
            <person name="Blankenburg K."/>
            <person name="Chao H."/>
            <person name="Dinh H."/>
            <person name="Doddapaneni H."/>
            <person name="Downs B."/>
            <person name="Dugan-Rocha S."/>
            <person name="Elkadiri S."/>
            <person name="Gnanaolivu R.D."/>
            <person name="Hernandez B."/>
            <person name="Javaid M."/>
            <person name="Jayaseelan J.C."/>
            <person name="Lee S."/>
            <person name="Li M."/>
            <person name="Ming W."/>
            <person name="Munidasa M."/>
            <person name="Muniz J."/>
            <person name="Nguyen L."/>
            <person name="Ongeri F."/>
            <person name="Osuji N."/>
            <person name="Pu L.-L."/>
            <person name="Puazo M."/>
            <person name="Qu C."/>
            <person name="Quiroz J."/>
            <person name="Raj R."/>
            <person name="Weissenberger G."/>
            <person name="Xin Y."/>
            <person name="Zou X."/>
            <person name="Han Y."/>
            <person name="Richards S."/>
            <person name="Worley K."/>
            <person name="Muzny D."/>
            <person name="Gibbs R."/>
        </authorList>
    </citation>
    <scope>NUCLEOTIDE SEQUENCE</scope>
    <source>
        <strain evidence="1">Sampled in the wild</strain>
    </source>
</reference>
<proteinExistence type="predicted"/>
<evidence type="ECO:0000313" key="1">
    <source>
        <dbReference type="EMBL" id="KAG8238081.1"/>
    </source>
</evidence>
<accession>A0A8K0KMJ4</accession>
<dbReference type="Proteomes" id="UP000792457">
    <property type="component" value="Unassembled WGS sequence"/>
</dbReference>
<dbReference type="AlphaFoldDB" id="A0A8K0KMJ4"/>
<keyword evidence="2" id="KW-1185">Reference proteome</keyword>
<evidence type="ECO:0000313" key="2">
    <source>
        <dbReference type="Proteomes" id="UP000792457"/>
    </source>
</evidence>
<organism evidence="1 2">
    <name type="scientific">Ladona fulva</name>
    <name type="common">Scarce chaser dragonfly</name>
    <name type="synonym">Libellula fulva</name>
    <dbReference type="NCBI Taxonomy" id="123851"/>
    <lineage>
        <taxon>Eukaryota</taxon>
        <taxon>Metazoa</taxon>
        <taxon>Ecdysozoa</taxon>
        <taxon>Arthropoda</taxon>
        <taxon>Hexapoda</taxon>
        <taxon>Insecta</taxon>
        <taxon>Pterygota</taxon>
        <taxon>Palaeoptera</taxon>
        <taxon>Odonata</taxon>
        <taxon>Epiprocta</taxon>
        <taxon>Anisoptera</taxon>
        <taxon>Libelluloidea</taxon>
        <taxon>Libellulidae</taxon>
        <taxon>Ladona</taxon>
    </lineage>
</organism>
<comment type="caution">
    <text evidence="1">The sequence shown here is derived from an EMBL/GenBank/DDBJ whole genome shotgun (WGS) entry which is preliminary data.</text>
</comment>
<dbReference type="EMBL" id="KZ309280">
    <property type="protein sequence ID" value="KAG8238081.1"/>
    <property type="molecule type" value="Genomic_DNA"/>
</dbReference>